<comment type="caution">
    <text evidence="1">The sequence shown here is derived from an EMBL/GenBank/DDBJ whole genome shotgun (WGS) entry which is preliminary data.</text>
</comment>
<sequence length="219" mass="24226">MKKPGMKKKISELKKFALEKGAFQVKAFAAQLVAVDERVRAKCQIPLCPHYGRILTCPPNVLTMEEFSKTLNRYNTALLVQTKSPISGEADDYDKEEVLQYVAMPGKSKKKGGDKTKLFQDLDNMKLSAIRLHKLVNEVESMAMSLGFPYALGLIGGECMLCPECVEINSGKACRRPYQARPSMEGVGIDVLKTSINAGLPFETPPKKEIVWSGLVLVD</sequence>
<evidence type="ECO:0008006" key="2">
    <source>
        <dbReference type="Google" id="ProtNLM"/>
    </source>
</evidence>
<dbReference type="InterPro" id="IPR019271">
    <property type="entry name" value="DUF2284_metal-binding"/>
</dbReference>
<protein>
    <recommendedName>
        <fullName evidence="2">Metal-binding protein</fullName>
    </recommendedName>
</protein>
<dbReference type="Pfam" id="PF10050">
    <property type="entry name" value="DUF2284"/>
    <property type="match status" value="1"/>
</dbReference>
<evidence type="ECO:0000313" key="1">
    <source>
        <dbReference type="EMBL" id="KKL13737.1"/>
    </source>
</evidence>
<name>A0A0F9BIX2_9ZZZZ</name>
<reference evidence="1" key="1">
    <citation type="journal article" date="2015" name="Nature">
        <title>Complex archaea that bridge the gap between prokaryotes and eukaryotes.</title>
        <authorList>
            <person name="Spang A."/>
            <person name="Saw J.H."/>
            <person name="Jorgensen S.L."/>
            <person name="Zaremba-Niedzwiedzka K."/>
            <person name="Martijn J."/>
            <person name="Lind A.E."/>
            <person name="van Eijk R."/>
            <person name="Schleper C."/>
            <person name="Guy L."/>
            <person name="Ettema T.J."/>
        </authorList>
    </citation>
    <scope>NUCLEOTIDE SEQUENCE</scope>
</reference>
<accession>A0A0F9BIX2</accession>
<dbReference type="AlphaFoldDB" id="A0A0F9BIX2"/>
<organism evidence="1">
    <name type="scientific">marine sediment metagenome</name>
    <dbReference type="NCBI Taxonomy" id="412755"/>
    <lineage>
        <taxon>unclassified sequences</taxon>
        <taxon>metagenomes</taxon>
        <taxon>ecological metagenomes</taxon>
    </lineage>
</organism>
<dbReference type="EMBL" id="LAZR01040741">
    <property type="protein sequence ID" value="KKL13737.1"/>
    <property type="molecule type" value="Genomic_DNA"/>
</dbReference>
<gene>
    <name evidence="1" type="ORF">LCGC14_2522780</name>
</gene>
<proteinExistence type="predicted"/>